<dbReference type="InterPro" id="IPR050447">
    <property type="entry name" value="Erg6_SMT_methyltransf"/>
</dbReference>
<sequence length="302" mass="33759">MSSQEVATNEKQGKSQMEAFYDDFQTVFWFDYVLGGARHFGYFEPGTWSPFPMHRALERMEAKLFEALQTSPGSRVLEAGCGAGHVAAYMAKQGLHVTVVDILPRHIRLTELTKAKLEQYSSDVKGSIEVRQLDYHHLDPLGNDESYDSVYTIEAFVHASDPMAVLGGFFRNLKPGGRVVMHEYEQETSEDTKKAMEVVNDGFNMPLLARSYPGILEELLERAGFRGVEVKDLSENVRPMTRLNYYNSCVPFTLLKLFGADSLSPAAAAGVQLHKNLRRGLWKYLQVTAVKPLVTVAADGKA</sequence>
<dbReference type="PANTHER" id="PTHR44068:SF1">
    <property type="entry name" value="HYPOTHETICAL LOC100005854"/>
    <property type="match status" value="1"/>
</dbReference>
<proteinExistence type="inferred from homology"/>
<keyword evidence="4" id="KW-1185">Reference proteome</keyword>
<evidence type="ECO:0000313" key="4">
    <source>
        <dbReference type="Proteomes" id="UP000813444"/>
    </source>
</evidence>
<dbReference type="Proteomes" id="UP000813444">
    <property type="component" value="Unassembled WGS sequence"/>
</dbReference>
<dbReference type="GO" id="GO:0006696">
    <property type="term" value="P:ergosterol biosynthetic process"/>
    <property type="evidence" value="ECO:0007669"/>
    <property type="project" value="TreeGrafter"/>
</dbReference>
<keyword evidence="3" id="KW-0489">Methyltransferase</keyword>
<dbReference type="InterPro" id="IPR029063">
    <property type="entry name" value="SAM-dependent_MTases_sf"/>
</dbReference>
<name>A0A8K0SFY4_9HYPO</name>
<dbReference type="SUPFAM" id="SSF53335">
    <property type="entry name" value="S-adenosyl-L-methionine-dependent methyltransferases"/>
    <property type="match status" value="1"/>
</dbReference>
<dbReference type="CDD" id="cd02440">
    <property type="entry name" value="AdoMet_MTases"/>
    <property type="match status" value="1"/>
</dbReference>
<dbReference type="AlphaFoldDB" id="A0A8K0SFY4"/>
<evidence type="ECO:0000256" key="1">
    <source>
        <dbReference type="ARBA" id="ARBA00022679"/>
    </source>
</evidence>
<comment type="caution">
    <text evidence="3">The sequence shown here is derived from an EMBL/GenBank/DDBJ whole genome shotgun (WGS) entry which is preliminary data.</text>
</comment>
<dbReference type="Pfam" id="PF13489">
    <property type="entry name" value="Methyltransf_23"/>
    <property type="match status" value="1"/>
</dbReference>
<dbReference type="GO" id="GO:0032259">
    <property type="term" value="P:methylation"/>
    <property type="evidence" value="ECO:0007669"/>
    <property type="project" value="UniProtKB-KW"/>
</dbReference>
<dbReference type="GO" id="GO:0003838">
    <property type="term" value="F:sterol 24-C-methyltransferase activity"/>
    <property type="evidence" value="ECO:0007669"/>
    <property type="project" value="TreeGrafter"/>
</dbReference>
<dbReference type="GO" id="GO:0005783">
    <property type="term" value="C:endoplasmic reticulum"/>
    <property type="evidence" value="ECO:0007669"/>
    <property type="project" value="TreeGrafter"/>
</dbReference>
<organism evidence="3 4">
    <name type="scientific">Stachybotrys elegans</name>
    <dbReference type="NCBI Taxonomy" id="80388"/>
    <lineage>
        <taxon>Eukaryota</taxon>
        <taxon>Fungi</taxon>
        <taxon>Dikarya</taxon>
        <taxon>Ascomycota</taxon>
        <taxon>Pezizomycotina</taxon>
        <taxon>Sordariomycetes</taxon>
        <taxon>Hypocreomycetidae</taxon>
        <taxon>Hypocreales</taxon>
        <taxon>Stachybotryaceae</taxon>
        <taxon>Stachybotrys</taxon>
    </lineage>
</organism>
<keyword evidence="1" id="KW-0808">Transferase</keyword>
<dbReference type="OrthoDB" id="540004at2759"/>
<dbReference type="Gene3D" id="3.40.50.150">
    <property type="entry name" value="Vaccinia Virus protein VP39"/>
    <property type="match status" value="1"/>
</dbReference>
<protein>
    <submittedName>
        <fullName evidence="3">S-adenosyl-L-methionine-dependent methyltransferase</fullName>
    </submittedName>
</protein>
<gene>
    <name evidence="3" type="ORF">B0I35DRAFT_464903</name>
</gene>
<dbReference type="PANTHER" id="PTHR44068">
    <property type="entry name" value="ZGC:194242"/>
    <property type="match status" value="1"/>
</dbReference>
<evidence type="ECO:0000256" key="2">
    <source>
        <dbReference type="ARBA" id="ARBA00038188"/>
    </source>
</evidence>
<reference evidence="3" key="1">
    <citation type="journal article" date="2021" name="Nat. Commun.">
        <title>Genetic determinants of endophytism in the Arabidopsis root mycobiome.</title>
        <authorList>
            <person name="Mesny F."/>
            <person name="Miyauchi S."/>
            <person name="Thiergart T."/>
            <person name="Pickel B."/>
            <person name="Atanasova L."/>
            <person name="Karlsson M."/>
            <person name="Huettel B."/>
            <person name="Barry K.W."/>
            <person name="Haridas S."/>
            <person name="Chen C."/>
            <person name="Bauer D."/>
            <person name="Andreopoulos W."/>
            <person name="Pangilinan J."/>
            <person name="LaButti K."/>
            <person name="Riley R."/>
            <person name="Lipzen A."/>
            <person name="Clum A."/>
            <person name="Drula E."/>
            <person name="Henrissat B."/>
            <person name="Kohler A."/>
            <person name="Grigoriev I.V."/>
            <person name="Martin F.M."/>
            <person name="Hacquard S."/>
        </authorList>
    </citation>
    <scope>NUCLEOTIDE SEQUENCE</scope>
    <source>
        <strain evidence="3">MPI-CAGE-CH-0235</strain>
    </source>
</reference>
<accession>A0A8K0SFY4</accession>
<dbReference type="EMBL" id="JAGPNK010000019">
    <property type="protein sequence ID" value="KAH7305289.1"/>
    <property type="molecule type" value="Genomic_DNA"/>
</dbReference>
<evidence type="ECO:0000313" key="3">
    <source>
        <dbReference type="EMBL" id="KAH7305289.1"/>
    </source>
</evidence>
<comment type="similarity">
    <text evidence="2">Belongs to the class I-like SAM-binding methyltransferase superfamily. Erg6/SMT family.</text>
</comment>